<sequence>MRLARVEGNVVATRKHPSLEGWRLVVCQPINLGGEDDGTPIVAIDPHGAGM</sequence>
<evidence type="ECO:0000256" key="2">
    <source>
        <dbReference type="ARBA" id="ARBA00024446"/>
    </source>
</evidence>
<feature type="non-terminal residue" evidence="3">
    <location>
        <position position="51"/>
    </location>
</feature>
<dbReference type="GO" id="GO:0031469">
    <property type="term" value="C:bacterial microcompartment"/>
    <property type="evidence" value="ECO:0007669"/>
    <property type="project" value="UniProtKB-SubCell"/>
</dbReference>
<proteinExistence type="predicted"/>
<evidence type="ECO:0000256" key="1">
    <source>
        <dbReference type="ARBA" id="ARBA00024322"/>
    </source>
</evidence>
<comment type="subcellular location">
    <subcellularLocation>
        <location evidence="1">Bacterial microcompartment</location>
    </subcellularLocation>
</comment>
<dbReference type="SUPFAM" id="SSF159133">
    <property type="entry name" value="EutN/CcmL-like"/>
    <property type="match status" value="1"/>
</dbReference>
<keyword evidence="2" id="KW-1283">Bacterial microcompartment</keyword>
<organism evidence="3">
    <name type="scientific">marine metagenome</name>
    <dbReference type="NCBI Taxonomy" id="408172"/>
    <lineage>
        <taxon>unclassified sequences</taxon>
        <taxon>metagenomes</taxon>
        <taxon>ecological metagenomes</taxon>
    </lineage>
</organism>
<dbReference type="Pfam" id="PF03319">
    <property type="entry name" value="EutN_CcmL"/>
    <property type="match status" value="1"/>
</dbReference>
<evidence type="ECO:0000313" key="3">
    <source>
        <dbReference type="EMBL" id="SVE00705.1"/>
    </source>
</evidence>
<reference evidence="3" key="1">
    <citation type="submission" date="2018-05" db="EMBL/GenBank/DDBJ databases">
        <authorList>
            <person name="Lanie J.A."/>
            <person name="Ng W.-L."/>
            <person name="Kazmierczak K.M."/>
            <person name="Andrzejewski T.M."/>
            <person name="Davidsen T.M."/>
            <person name="Wayne K.J."/>
            <person name="Tettelin H."/>
            <person name="Glass J.I."/>
            <person name="Rusch D."/>
            <person name="Podicherti R."/>
            <person name="Tsui H.-C.T."/>
            <person name="Winkler M.E."/>
        </authorList>
    </citation>
    <scope>NUCLEOTIDE SEQUENCE</scope>
</reference>
<dbReference type="InterPro" id="IPR036677">
    <property type="entry name" value="EutN_CcmL_sf"/>
</dbReference>
<gene>
    <name evidence="3" type="ORF">METZ01_LOCUS453559</name>
</gene>
<dbReference type="InterPro" id="IPR004992">
    <property type="entry name" value="EutN_CcmL"/>
</dbReference>
<dbReference type="PROSITE" id="PS51932">
    <property type="entry name" value="BMV"/>
    <property type="match status" value="1"/>
</dbReference>
<dbReference type="EMBL" id="UINC01187793">
    <property type="protein sequence ID" value="SVE00705.1"/>
    <property type="molecule type" value="Genomic_DNA"/>
</dbReference>
<accession>A0A383A0H9</accession>
<dbReference type="AlphaFoldDB" id="A0A383A0H9"/>
<name>A0A383A0H9_9ZZZZ</name>
<dbReference type="Gene3D" id="2.40.50.220">
    <property type="entry name" value="EutN/Ccml"/>
    <property type="match status" value="1"/>
</dbReference>
<protein>
    <recommendedName>
        <fullName evidence="4">Ethanolamine utilization protein EutN</fullName>
    </recommendedName>
</protein>
<evidence type="ECO:0008006" key="4">
    <source>
        <dbReference type="Google" id="ProtNLM"/>
    </source>
</evidence>